<dbReference type="Proteomes" id="UP000823388">
    <property type="component" value="Chromosome 3K"/>
</dbReference>
<sequence>MVFPIESTHGVVRQKWVGLIFLQDAVAVALALLTLAHGTGPPTGRLSPAGKRRKTDTDRLDPVTKGNFLGRQLMRRKNADTESASASAAVMGQDY</sequence>
<dbReference type="EMBL" id="CM029041">
    <property type="protein sequence ID" value="KAG2624659.1"/>
    <property type="molecule type" value="Genomic_DNA"/>
</dbReference>
<proteinExistence type="predicted"/>
<keyword evidence="3" id="KW-1185">Reference proteome</keyword>
<evidence type="ECO:0000313" key="2">
    <source>
        <dbReference type="EMBL" id="KAG2624659.1"/>
    </source>
</evidence>
<protein>
    <submittedName>
        <fullName evidence="2">Uncharacterized protein</fullName>
    </submittedName>
</protein>
<evidence type="ECO:0000313" key="3">
    <source>
        <dbReference type="Proteomes" id="UP000823388"/>
    </source>
</evidence>
<organism evidence="2 3">
    <name type="scientific">Panicum virgatum</name>
    <name type="common">Blackwell switchgrass</name>
    <dbReference type="NCBI Taxonomy" id="38727"/>
    <lineage>
        <taxon>Eukaryota</taxon>
        <taxon>Viridiplantae</taxon>
        <taxon>Streptophyta</taxon>
        <taxon>Embryophyta</taxon>
        <taxon>Tracheophyta</taxon>
        <taxon>Spermatophyta</taxon>
        <taxon>Magnoliopsida</taxon>
        <taxon>Liliopsida</taxon>
        <taxon>Poales</taxon>
        <taxon>Poaceae</taxon>
        <taxon>PACMAD clade</taxon>
        <taxon>Panicoideae</taxon>
        <taxon>Panicodae</taxon>
        <taxon>Paniceae</taxon>
        <taxon>Panicinae</taxon>
        <taxon>Panicum</taxon>
        <taxon>Panicum sect. Hiantes</taxon>
    </lineage>
</organism>
<gene>
    <name evidence="2" type="ORF">PVAP13_3KG361127</name>
</gene>
<reference evidence="2" key="1">
    <citation type="submission" date="2020-05" db="EMBL/GenBank/DDBJ databases">
        <title>WGS assembly of Panicum virgatum.</title>
        <authorList>
            <person name="Lovell J.T."/>
            <person name="Jenkins J."/>
            <person name="Shu S."/>
            <person name="Juenger T.E."/>
            <person name="Schmutz J."/>
        </authorList>
    </citation>
    <scope>NUCLEOTIDE SEQUENCE</scope>
    <source>
        <strain evidence="2">AP13</strain>
    </source>
</reference>
<accession>A0A8T0UX36</accession>
<evidence type="ECO:0000256" key="1">
    <source>
        <dbReference type="SAM" id="MobiDB-lite"/>
    </source>
</evidence>
<name>A0A8T0UX36_PANVG</name>
<feature type="region of interest" description="Disordered" evidence="1">
    <location>
        <begin position="37"/>
        <end position="95"/>
    </location>
</feature>
<dbReference type="AlphaFoldDB" id="A0A8T0UX36"/>
<comment type="caution">
    <text evidence="2">The sequence shown here is derived from an EMBL/GenBank/DDBJ whole genome shotgun (WGS) entry which is preliminary data.</text>
</comment>